<dbReference type="EMBL" id="BCSX01000004">
    <property type="protein sequence ID" value="GAS86202.1"/>
    <property type="molecule type" value="Genomic_DNA"/>
</dbReference>
<feature type="region of interest" description="Disordered" evidence="10">
    <location>
        <begin position="1"/>
        <end position="42"/>
    </location>
</feature>
<reference evidence="13" key="1">
    <citation type="journal article" date="2016" name="Genome Announc.">
        <title>Draft Genome Sequences of Five Rapidly Growing Mycobacterium Species, M. thermoresistibile, M. fortuitum subsp. acetamidolyticum, M. canariasense, M. brisbanense, and M. novocastrense.</title>
        <authorList>
            <person name="Katahira K."/>
            <person name="Ogura Y."/>
            <person name="Gotoh Y."/>
            <person name="Hayashi T."/>
        </authorList>
    </citation>
    <scope>NUCLEOTIDE SEQUENCE [LARGE SCALE GENOMIC DNA]</scope>
    <source>
        <strain evidence="13">JCM15654</strain>
    </source>
</reference>
<evidence type="ECO:0000256" key="5">
    <source>
        <dbReference type="ARBA" id="ARBA00023004"/>
    </source>
</evidence>
<keyword evidence="1" id="KW-0004">4Fe-4S</keyword>
<feature type="domain" description="Uracil-DNA glycosylase-like" evidence="11">
    <location>
        <begin position="101"/>
        <end position="273"/>
    </location>
</feature>
<dbReference type="GO" id="GO:0033958">
    <property type="term" value="F:DNA-deoxyinosine glycosylase activity"/>
    <property type="evidence" value="ECO:0007669"/>
    <property type="project" value="InterPro"/>
</dbReference>
<dbReference type="InterPro" id="IPR044147">
    <property type="entry name" value="UdgB-like"/>
</dbReference>
<dbReference type="GO" id="GO:0046872">
    <property type="term" value="F:metal ion binding"/>
    <property type="evidence" value="ECO:0007669"/>
    <property type="project" value="UniProtKB-KW"/>
</dbReference>
<keyword evidence="3" id="KW-0227">DNA damage</keyword>
<evidence type="ECO:0000256" key="4">
    <source>
        <dbReference type="ARBA" id="ARBA00022801"/>
    </source>
</evidence>
<organism evidence="12 13">
    <name type="scientific">Mycolicibacterium brisbanense</name>
    <dbReference type="NCBI Taxonomy" id="146020"/>
    <lineage>
        <taxon>Bacteria</taxon>
        <taxon>Bacillati</taxon>
        <taxon>Actinomycetota</taxon>
        <taxon>Actinomycetes</taxon>
        <taxon>Mycobacteriales</taxon>
        <taxon>Mycobacteriaceae</taxon>
        <taxon>Mycolicibacterium</taxon>
    </lineage>
</organism>
<evidence type="ECO:0000256" key="10">
    <source>
        <dbReference type="SAM" id="MobiDB-lite"/>
    </source>
</evidence>
<dbReference type="InterPro" id="IPR051536">
    <property type="entry name" value="UDG_Type-4/5"/>
</dbReference>
<feature type="compositionally biased region" description="Low complexity" evidence="10">
    <location>
        <begin position="32"/>
        <end position="41"/>
    </location>
</feature>
<keyword evidence="7" id="KW-0234">DNA repair</keyword>
<keyword evidence="13" id="KW-1185">Reference proteome</keyword>
<sequence length="292" mass="30751">MGHSGRVQRAQLPHPRTGDLFDSPVPPGAGWPGDPAGPDTPVAKTAPRVRRLAAGADTVAELDARVSVCRACPRLVVWREEVAVVKRKSFADQPYWGRPATGLGAEHPRILIVGLAPAAHGANRTGRVFTGDRSGDFLFAALHRVGLANQEHSVDAADGLRLIDTRMAAAVRCAPPGNAPTPAERATCAPWLDAEWRLVGNSVRVIVALGGFAWRSALDMIGSSQRPAPKFGHGVTATLTGAFGEVTLLGCFHPSQQNTFTGRLTAAMLDDIFVTARRMASGAAGGNEPGRL</sequence>
<comment type="caution">
    <text evidence="12">The sequence shown here is derived from an EMBL/GenBank/DDBJ whole genome shotgun (WGS) entry which is preliminary data.</text>
</comment>
<evidence type="ECO:0000256" key="1">
    <source>
        <dbReference type="ARBA" id="ARBA00022485"/>
    </source>
</evidence>
<gene>
    <name evidence="12" type="ORF">RMCB_0298</name>
</gene>
<reference evidence="13" key="2">
    <citation type="submission" date="2016-02" db="EMBL/GenBank/DDBJ databases">
        <title>Draft genome sequence of five rapidly growing Mycobacterium species.</title>
        <authorList>
            <person name="Katahira K."/>
            <person name="Gotou Y."/>
            <person name="Iida K."/>
            <person name="Ogura Y."/>
            <person name="Hayashi T."/>
        </authorList>
    </citation>
    <scope>NUCLEOTIDE SEQUENCE [LARGE SCALE GENOMIC DNA]</scope>
    <source>
        <strain evidence="13">JCM15654</strain>
    </source>
</reference>
<dbReference type="InterPro" id="IPR005122">
    <property type="entry name" value="Uracil-DNA_glycosylase-like"/>
</dbReference>
<keyword evidence="5" id="KW-0408">Iron</keyword>
<comment type="similarity">
    <text evidence="8">Belongs to the uracil-DNA glycosylase (UDG) superfamily. Type 5 (UDGb) family.</text>
</comment>
<evidence type="ECO:0000313" key="12">
    <source>
        <dbReference type="EMBL" id="GAS86202.1"/>
    </source>
</evidence>
<evidence type="ECO:0000256" key="9">
    <source>
        <dbReference type="ARBA" id="ARBA00023887"/>
    </source>
</evidence>
<evidence type="ECO:0000256" key="2">
    <source>
        <dbReference type="ARBA" id="ARBA00022723"/>
    </source>
</evidence>
<evidence type="ECO:0000256" key="3">
    <source>
        <dbReference type="ARBA" id="ARBA00022763"/>
    </source>
</evidence>
<evidence type="ECO:0000256" key="7">
    <source>
        <dbReference type="ARBA" id="ARBA00023204"/>
    </source>
</evidence>
<evidence type="ECO:0000256" key="8">
    <source>
        <dbReference type="ARBA" id="ARBA00023779"/>
    </source>
</evidence>
<keyword evidence="2" id="KW-0479">Metal-binding</keyword>
<dbReference type="AlphaFoldDB" id="A0A100VU87"/>
<evidence type="ECO:0000313" key="13">
    <source>
        <dbReference type="Proteomes" id="UP000069620"/>
    </source>
</evidence>
<dbReference type="SMART" id="SM00987">
    <property type="entry name" value="UreE_C"/>
    <property type="match status" value="1"/>
</dbReference>
<dbReference type="SMART" id="SM00986">
    <property type="entry name" value="UDG"/>
    <property type="match status" value="1"/>
</dbReference>
<dbReference type="PANTHER" id="PTHR33693">
    <property type="entry name" value="TYPE-5 URACIL-DNA GLYCOSYLASE"/>
    <property type="match status" value="1"/>
</dbReference>
<dbReference type="Proteomes" id="UP000069620">
    <property type="component" value="Unassembled WGS sequence"/>
</dbReference>
<dbReference type="Gene3D" id="3.40.470.10">
    <property type="entry name" value="Uracil-DNA glycosylase-like domain"/>
    <property type="match status" value="1"/>
</dbReference>
<dbReference type="CDD" id="cd10031">
    <property type="entry name" value="UDG-F5_TTUDGB_like"/>
    <property type="match status" value="1"/>
</dbReference>
<proteinExistence type="inferred from homology"/>
<dbReference type="Pfam" id="PF03167">
    <property type="entry name" value="UDG"/>
    <property type="match status" value="1"/>
</dbReference>
<dbReference type="InterPro" id="IPR036895">
    <property type="entry name" value="Uracil-DNA_glycosylase-like_sf"/>
</dbReference>
<name>A0A100VU87_9MYCO</name>
<dbReference type="STRING" id="146020.RMCB_0298"/>
<evidence type="ECO:0000256" key="6">
    <source>
        <dbReference type="ARBA" id="ARBA00023014"/>
    </source>
</evidence>
<evidence type="ECO:0000259" key="11">
    <source>
        <dbReference type="SMART" id="SM00986"/>
    </source>
</evidence>
<accession>A0A100VU87</accession>
<keyword evidence="6" id="KW-0411">Iron-sulfur</keyword>
<dbReference type="PANTHER" id="PTHR33693:SF3">
    <property type="entry name" value="TYPE-5 URACIL-DNA GLYCOSYLASE"/>
    <property type="match status" value="1"/>
</dbReference>
<dbReference type="SUPFAM" id="SSF52141">
    <property type="entry name" value="Uracil-DNA glycosylase-like"/>
    <property type="match status" value="1"/>
</dbReference>
<protein>
    <recommendedName>
        <fullName evidence="9">Type-5 uracil-DNA glycosylase</fullName>
    </recommendedName>
</protein>
<dbReference type="GO" id="GO:0051539">
    <property type="term" value="F:4 iron, 4 sulfur cluster binding"/>
    <property type="evidence" value="ECO:0007669"/>
    <property type="project" value="UniProtKB-KW"/>
</dbReference>
<keyword evidence="4" id="KW-0378">Hydrolase</keyword>
<dbReference type="GO" id="GO:0006284">
    <property type="term" value="P:base-excision repair"/>
    <property type="evidence" value="ECO:0007669"/>
    <property type="project" value="InterPro"/>
</dbReference>
<dbReference type="GO" id="GO:0004844">
    <property type="term" value="F:uracil DNA N-glycosylase activity"/>
    <property type="evidence" value="ECO:0007669"/>
    <property type="project" value="InterPro"/>
</dbReference>